<dbReference type="InterPro" id="IPR059117">
    <property type="entry name" value="APS_kinase_dom"/>
</dbReference>
<comment type="catalytic activity">
    <reaction evidence="1 6">
        <text>adenosine 5'-phosphosulfate + ATP = 3'-phosphoadenylyl sulfate + ADP + H(+)</text>
        <dbReference type="Rhea" id="RHEA:24152"/>
        <dbReference type="ChEBI" id="CHEBI:15378"/>
        <dbReference type="ChEBI" id="CHEBI:30616"/>
        <dbReference type="ChEBI" id="CHEBI:58243"/>
        <dbReference type="ChEBI" id="CHEBI:58339"/>
        <dbReference type="ChEBI" id="CHEBI:456216"/>
        <dbReference type="EC" id="2.7.1.25"/>
    </reaction>
</comment>
<accession>A0A1H7QDP5</accession>
<evidence type="ECO:0000256" key="1">
    <source>
        <dbReference type="ARBA" id="ARBA00001823"/>
    </source>
</evidence>
<dbReference type="EMBL" id="FOAB01000004">
    <property type="protein sequence ID" value="SEL45635.1"/>
    <property type="molecule type" value="Genomic_DNA"/>
</dbReference>
<dbReference type="SUPFAM" id="SSF52540">
    <property type="entry name" value="P-loop containing nucleoside triphosphate hydrolases"/>
    <property type="match status" value="1"/>
</dbReference>
<dbReference type="Gene3D" id="3.40.50.300">
    <property type="entry name" value="P-loop containing nucleotide triphosphate hydrolases"/>
    <property type="match status" value="1"/>
</dbReference>
<dbReference type="PANTHER" id="PTHR42700:SF1">
    <property type="entry name" value="SULFATE ADENYLYLTRANSFERASE"/>
    <property type="match status" value="1"/>
</dbReference>
<keyword evidence="4 6" id="KW-0547">Nucleotide-binding</keyword>
<keyword evidence="3 6" id="KW-0808">Transferase</keyword>
<dbReference type="GO" id="GO:0019379">
    <property type="term" value="P:sulfate assimilation, phosphoadenylyl sulfate reduction by phosphoadenylyl-sulfate reductase (thioredoxin)"/>
    <property type="evidence" value="ECO:0007669"/>
    <property type="project" value="TreeGrafter"/>
</dbReference>
<dbReference type="GO" id="GO:0004781">
    <property type="term" value="F:sulfate adenylyltransferase (ATP) activity"/>
    <property type="evidence" value="ECO:0007669"/>
    <property type="project" value="TreeGrafter"/>
</dbReference>
<organism evidence="8 9">
    <name type="scientific">Aquimarina amphilecti</name>
    <dbReference type="NCBI Taxonomy" id="1038014"/>
    <lineage>
        <taxon>Bacteria</taxon>
        <taxon>Pseudomonadati</taxon>
        <taxon>Bacteroidota</taxon>
        <taxon>Flavobacteriia</taxon>
        <taxon>Flavobacteriales</taxon>
        <taxon>Flavobacteriaceae</taxon>
        <taxon>Aquimarina</taxon>
    </lineage>
</organism>
<evidence type="ECO:0000313" key="8">
    <source>
        <dbReference type="EMBL" id="SEL45635.1"/>
    </source>
</evidence>
<evidence type="ECO:0000256" key="4">
    <source>
        <dbReference type="ARBA" id="ARBA00022741"/>
    </source>
</evidence>
<reference evidence="8 9" key="1">
    <citation type="submission" date="2016-10" db="EMBL/GenBank/DDBJ databases">
        <authorList>
            <person name="de Groot N.N."/>
        </authorList>
    </citation>
    <scope>NUCLEOTIDE SEQUENCE [LARGE SCALE GENOMIC DNA]</scope>
    <source>
        <strain evidence="8 9">DSM 25232</strain>
    </source>
</reference>
<dbReference type="GO" id="GO:0005737">
    <property type="term" value="C:cytoplasm"/>
    <property type="evidence" value="ECO:0007669"/>
    <property type="project" value="TreeGrafter"/>
</dbReference>
<dbReference type="NCBIfam" id="TIGR00455">
    <property type="entry name" value="apsK"/>
    <property type="match status" value="1"/>
</dbReference>
<name>A0A1H7QDP5_AQUAM</name>
<dbReference type="AlphaFoldDB" id="A0A1H7QDP5"/>
<dbReference type="GO" id="GO:0004020">
    <property type="term" value="F:adenylylsulfate kinase activity"/>
    <property type="evidence" value="ECO:0007669"/>
    <property type="project" value="UniProtKB-EC"/>
</dbReference>
<gene>
    <name evidence="8" type="ORF">SAMN04487910_2509</name>
</gene>
<dbReference type="RefSeq" id="WP_091408859.1">
    <property type="nucleotide sequence ID" value="NZ_FOAB01000004.1"/>
</dbReference>
<feature type="domain" description="APS kinase" evidence="7">
    <location>
        <begin position="3"/>
        <end position="154"/>
    </location>
</feature>
<dbReference type="CDD" id="cd02027">
    <property type="entry name" value="APSK"/>
    <property type="match status" value="1"/>
</dbReference>
<dbReference type="OrthoDB" id="9804504at2"/>
<dbReference type="InterPro" id="IPR050512">
    <property type="entry name" value="Sulf_AdTrans/APS_kinase"/>
</dbReference>
<sequence>MKPVFILLTGLSGSGKTTLGKGLTNYYSSRENKVFHLDGDDLRKALHCDLGFSKEDRHKQLILTAELSLSYLKKGISVIVSLIAPYNDHRLGAKKLIENEGFDFKLVYIDCSIEGCIERDPKGLYKKVLKGEIKNFTGIDDPYESPKQADLHIQTEKVNYQNSLKKMIEHNFIKTEQ</sequence>
<dbReference type="InterPro" id="IPR002891">
    <property type="entry name" value="APS"/>
</dbReference>
<dbReference type="EC" id="2.7.1.25" evidence="2 6"/>
<comment type="function">
    <text evidence="6">Catalyzes the synthesis of activated sulfate.</text>
</comment>
<evidence type="ECO:0000256" key="2">
    <source>
        <dbReference type="ARBA" id="ARBA00012121"/>
    </source>
</evidence>
<dbReference type="UniPathway" id="UPA00140">
    <property type="reaction ID" value="UER00205"/>
</dbReference>
<comment type="pathway">
    <text evidence="6">Sulfur metabolism; hydrogen sulfide biosynthesis; sulfite from sulfate: step 2/3.</text>
</comment>
<dbReference type="InterPro" id="IPR027417">
    <property type="entry name" value="P-loop_NTPase"/>
</dbReference>
<dbReference type="PANTHER" id="PTHR42700">
    <property type="entry name" value="SULFATE ADENYLYLTRANSFERASE"/>
    <property type="match status" value="1"/>
</dbReference>
<dbReference type="GO" id="GO:0070814">
    <property type="term" value="P:hydrogen sulfide biosynthetic process"/>
    <property type="evidence" value="ECO:0007669"/>
    <property type="project" value="UniProtKB-UniPathway"/>
</dbReference>
<protein>
    <recommendedName>
        <fullName evidence="2 6">Adenylyl-sulfate kinase</fullName>
        <ecNumber evidence="2 6">2.7.1.25</ecNumber>
    </recommendedName>
</protein>
<proteinExistence type="inferred from homology"/>
<dbReference type="Proteomes" id="UP000198521">
    <property type="component" value="Unassembled WGS sequence"/>
</dbReference>
<keyword evidence="5 6" id="KW-0067">ATP-binding</keyword>
<dbReference type="STRING" id="1038014.SAMN04487910_2509"/>
<comment type="similarity">
    <text evidence="6">Belongs to the APS kinase family.</text>
</comment>
<evidence type="ECO:0000256" key="5">
    <source>
        <dbReference type="ARBA" id="ARBA00022840"/>
    </source>
</evidence>
<keyword evidence="9" id="KW-1185">Reference proteome</keyword>
<evidence type="ECO:0000256" key="3">
    <source>
        <dbReference type="ARBA" id="ARBA00022679"/>
    </source>
</evidence>
<evidence type="ECO:0000313" key="9">
    <source>
        <dbReference type="Proteomes" id="UP000198521"/>
    </source>
</evidence>
<dbReference type="Pfam" id="PF01583">
    <property type="entry name" value="APS_kinase"/>
    <property type="match status" value="1"/>
</dbReference>
<dbReference type="GO" id="GO:0005524">
    <property type="term" value="F:ATP binding"/>
    <property type="evidence" value="ECO:0007669"/>
    <property type="project" value="UniProtKB-KW"/>
</dbReference>
<evidence type="ECO:0000256" key="6">
    <source>
        <dbReference type="RuleBase" id="RU004347"/>
    </source>
</evidence>
<keyword evidence="6 8" id="KW-0418">Kinase</keyword>
<evidence type="ECO:0000259" key="7">
    <source>
        <dbReference type="Pfam" id="PF01583"/>
    </source>
</evidence>
<dbReference type="GO" id="GO:0010134">
    <property type="term" value="P:sulfate assimilation via adenylyl sulfate reduction"/>
    <property type="evidence" value="ECO:0007669"/>
    <property type="project" value="TreeGrafter"/>
</dbReference>